<proteinExistence type="predicted"/>
<evidence type="ECO:0000313" key="4">
    <source>
        <dbReference type="Proteomes" id="UP000240542"/>
    </source>
</evidence>
<dbReference type="Pfam" id="PF12642">
    <property type="entry name" value="TpcC"/>
    <property type="match status" value="1"/>
</dbReference>
<dbReference type="Gene3D" id="3.10.450.540">
    <property type="match status" value="1"/>
</dbReference>
<feature type="transmembrane region" description="Helical" evidence="2">
    <location>
        <begin position="47"/>
        <end position="70"/>
    </location>
</feature>
<gene>
    <name evidence="3" type="ORF">CLV63_10810</name>
</gene>
<dbReference type="Proteomes" id="UP000240542">
    <property type="component" value="Unassembled WGS sequence"/>
</dbReference>
<dbReference type="OrthoDB" id="4084447at2"/>
<organism evidence="3 4">
    <name type="scientific">Murinocardiopsis flavida</name>
    <dbReference type="NCBI Taxonomy" id="645275"/>
    <lineage>
        <taxon>Bacteria</taxon>
        <taxon>Bacillati</taxon>
        <taxon>Actinomycetota</taxon>
        <taxon>Actinomycetes</taxon>
        <taxon>Streptosporangiales</taxon>
        <taxon>Nocardiopsidaceae</taxon>
        <taxon>Murinocardiopsis</taxon>
    </lineage>
</organism>
<dbReference type="EMBL" id="PYGA01000008">
    <property type="protein sequence ID" value="PSK97292.1"/>
    <property type="molecule type" value="Genomic_DNA"/>
</dbReference>
<dbReference type="AlphaFoldDB" id="A0A2P8DJ83"/>
<keyword evidence="2" id="KW-0812">Transmembrane</keyword>
<keyword evidence="2" id="KW-0472">Membrane</keyword>
<dbReference type="InterPro" id="IPR035628">
    <property type="entry name" value="TcpC_C"/>
</dbReference>
<accession>A0A2P8DJ83</accession>
<comment type="caution">
    <text evidence="3">The sequence shown here is derived from an EMBL/GenBank/DDBJ whole genome shotgun (WGS) entry which is preliminary data.</text>
</comment>
<keyword evidence="2" id="KW-1133">Transmembrane helix</keyword>
<reference evidence="3 4" key="1">
    <citation type="submission" date="2018-03" db="EMBL/GenBank/DDBJ databases">
        <title>Genomic Encyclopedia of Archaeal and Bacterial Type Strains, Phase II (KMG-II): from individual species to whole genera.</title>
        <authorList>
            <person name="Goeker M."/>
        </authorList>
    </citation>
    <scope>NUCLEOTIDE SEQUENCE [LARGE SCALE GENOMIC DNA]</scope>
    <source>
        <strain evidence="3 4">DSM 45312</strain>
    </source>
</reference>
<name>A0A2P8DJ83_9ACTN</name>
<dbReference type="CDD" id="cd16428">
    <property type="entry name" value="TcpC_C"/>
    <property type="match status" value="1"/>
</dbReference>
<keyword evidence="4" id="KW-1185">Reference proteome</keyword>
<protein>
    <submittedName>
        <fullName evidence="3">Conjugative transposon protein TcpC</fullName>
    </submittedName>
</protein>
<evidence type="ECO:0000256" key="2">
    <source>
        <dbReference type="SAM" id="Phobius"/>
    </source>
</evidence>
<evidence type="ECO:0000313" key="3">
    <source>
        <dbReference type="EMBL" id="PSK97292.1"/>
    </source>
</evidence>
<sequence>MARKSTARRGGVSDEATTAPEAADHHEAEPVGPRPRRQPRSGAGGRWWVWLGRAVLWAFIIVVLFNGIWLPFRSSFAEPSAGGPAPADKPEFPETAAAAFALRFGEAYLNPKEGQKRDEALAQFLPEGRGSSLDLAGTGLTGKNIEVFGVDAKDANNAVVTLSADVNSKPMSLDVPVYAADGGGSLVLSGEPALLAAPAKAELPDGEDMRTDADARATLEPFLEGFFEAYAQTPEHLGRYFAEGAQIASLPKDAVRFGELRDVVVPEAPASGDDVREVRATVVWTLPGDNGAAPAQLTQSYLVTVEQTGGDWSVRDLRGAPNSFGT</sequence>
<dbReference type="InterPro" id="IPR024735">
    <property type="entry name" value="TcpC"/>
</dbReference>
<evidence type="ECO:0000256" key="1">
    <source>
        <dbReference type="SAM" id="MobiDB-lite"/>
    </source>
</evidence>
<feature type="region of interest" description="Disordered" evidence="1">
    <location>
        <begin position="1"/>
        <end position="42"/>
    </location>
</feature>
<dbReference type="RefSeq" id="WP_106583202.1">
    <property type="nucleotide sequence ID" value="NZ_PYGA01000008.1"/>
</dbReference>